<protein>
    <submittedName>
        <fullName evidence="1">Uncharacterized protein</fullName>
    </submittedName>
</protein>
<evidence type="ECO:0000313" key="2">
    <source>
        <dbReference type="Proteomes" id="UP000553980"/>
    </source>
</evidence>
<comment type="caution">
    <text evidence="1">The sequence shown here is derived from an EMBL/GenBank/DDBJ whole genome shotgun (WGS) entry which is preliminary data.</text>
</comment>
<reference evidence="1 2" key="1">
    <citation type="submission" date="2020-08" db="EMBL/GenBank/DDBJ databases">
        <title>Genomic Encyclopedia of Type Strains, Phase IV (KMG-IV): sequencing the most valuable type-strain genomes for metagenomic binning, comparative biology and taxonomic classification.</title>
        <authorList>
            <person name="Goeker M."/>
        </authorList>
    </citation>
    <scope>NUCLEOTIDE SEQUENCE [LARGE SCALE GENOMIC DNA]</scope>
    <source>
        <strain evidence="1 2">DSM 23868</strain>
    </source>
</reference>
<organism evidence="1 2">
    <name type="scientific">Brucella pecoris</name>
    <dbReference type="NCBI Taxonomy" id="867683"/>
    <lineage>
        <taxon>Bacteria</taxon>
        <taxon>Pseudomonadati</taxon>
        <taxon>Pseudomonadota</taxon>
        <taxon>Alphaproteobacteria</taxon>
        <taxon>Hyphomicrobiales</taxon>
        <taxon>Brucellaceae</taxon>
        <taxon>Brucella/Ochrobactrum group</taxon>
        <taxon>Brucella</taxon>
    </lineage>
</organism>
<dbReference type="Proteomes" id="UP000553980">
    <property type="component" value="Unassembled WGS sequence"/>
</dbReference>
<evidence type="ECO:0000313" key="1">
    <source>
        <dbReference type="EMBL" id="MBB4096136.1"/>
    </source>
</evidence>
<dbReference type="EMBL" id="JACIEX010000019">
    <property type="protein sequence ID" value="MBB4096136.1"/>
    <property type="molecule type" value="Genomic_DNA"/>
</dbReference>
<proteinExistence type="predicted"/>
<dbReference type="AlphaFoldDB" id="A0AB34YYB2"/>
<gene>
    <name evidence="1" type="ORF">GGQ79_004691</name>
</gene>
<sequence>MKPGTVDHFLSSFFNGKRVFTERLFIKAKHVQLRCYFSVAVRQKPESSLVVLADNQIAEWLKYNTE</sequence>
<keyword evidence="2" id="KW-1185">Reference proteome</keyword>
<name>A0AB34YYB2_9HYPH</name>
<accession>A0AB34YYB2</accession>